<dbReference type="Proteomes" id="UP001418222">
    <property type="component" value="Unassembled WGS sequence"/>
</dbReference>
<dbReference type="Gene3D" id="1.20.5.190">
    <property type="match status" value="1"/>
</dbReference>
<protein>
    <submittedName>
        <fullName evidence="5">Uncharacterized protein</fullName>
    </submittedName>
</protein>
<comment type="caution">
    <text evidence="5">The sequence shown here is derived from an EMBL/GenBank/DDBJ whole genome shotgun (WGS) entry which is preliminary data.</text>
</comment>
<gene>
    <name evidence="5" type="ORF">KSP39_PZI008330</name>
</gene>
<dbReference type="SUPFAM" id="SSF52540">
    <property type="entry name" value="P-loop containing nucleoside triphosphate hydrolases"/>
    <property type="match status" value="1"/>
</dbReference>
<dbReference type="SMART" id="SM00015">
    <property type="entry name" value="IQ"/>
    <property type="match status" value="2"/>
</dbReference>
<proteinExistence type="inferred from homology"/>
<dbReference type="AlphaFoldDB" id="A0AAP0BM72"/>
<evidence type="ECO:0000256" key="3">
    <source>
        <dbReference type="ARBA" id="ARBA00045534"/>
    </source>
</evidence>
<comment type="similarity">
    <text evidence="2">Belongs to the IQD family.</text>
</comment>
<dbReference type="EMBL" id="JBBWWQ010000006">
    <property type="protein sequence ID" value="KAK8944219.1"/>
    <property type="molecule type" value="Genomic_DNA"/>
</dbReference>
<dbReference type="PANTHER" id="PTHR32295">
    <property type="entry name" value="IQ-DOMAIN 5-RELATED"/>
    <property type="match status" value="1"/>
</dbReference>
<dbReference type="PROSITE" id="PS50096">
    <property type="entry name" value="IQ"/>
    <property type="match status" value="2"/>
</dbReference>
<dbReference type="InterPro" id="IPR000048">
    <property type="entry name" value="IQ_motif_EF-hand-BS"/>
</dbReference>
<keyword evidence="1" id="KW-0112">Calmodulin-binding</keyword>
<name>A0AAP0BM72_9ASPA</name>
<organism evidence="5 6">
    <name type="scientific">Platanthera zijinensis</name>
    <dbReference type="NCBI Taxonomy" id="2320716"/>
    <lineage>
        <taxon>Eukaryota</taxon>
        <taxon>Viridiplantae</taxon>
        <taxon>Streptophyta</taxon>
        <taxon>Embryophyta</taxon>
        <taxon>Tracheophyta</taxon>
        <taxon>Spermatophyta</taxon>
        <taxon>Magnoliopsida</taxon>
        <taxon>Liliopsida</taxon>
        <taxon>Asparagales</taxon>
        <taxon>Orchidaceae</taxon>
        <taxon>Orchidoideae</taxon>
        <taxon>Orchideae</taxon>
        <taxon>Orchidinae</taxon>
        <taxon>Platanthera</taxon>
    </lineage>
</organism>
<reference evidence="5 6" key="1">
    <citation type="journal article" date="2022" name="Nat. Plants">
        <title>Genomes of leafy and leafless Platanthera orchids illuminate the evolution of mycoheterotrophy.</title>
        <authorList>
            <person name="Li M.H."/>
            <person name="Liu K.W."/>
            <person name="Li Z."/>
            <person name="Lu H.C."/>
            <person name="Ye Q.L."/>
            <person name="Zhang D."/>
            <person name="Wang J.Y."/>
            <person name="Li Y.F."/>
            <person name="Zhong Z.M."/>
            <person name="Liu X."/>
            <person name="Yu X."/>
            <person name="Liu D.K."/>
            <person name="Tu X.D."/>
            <person name="Liu B."/>
            <person name="Hao Y."/>
            <person name="Liao X.Y."/>
            <person name="Jiang Y.T."/>
            <person name="Sun W.H."/>
            <person name="Chen J."/>
            <person name="Chen Y.Q."/>
            <person name="Ai Y."/>
            <person name="Zhai J.W."/>
            <person name="Wu S.S."/>
            <person name="Zhou Z."/>
            <person name="Hsiao Y.Y."/>
            <person name="Wu W.L."/>
            <person name="Chen Y.Y."/>
            <person name="Lin Y.F."/>
            <person name="Hsu J.L."/>
            <person name="Li C.Y."/>
            <person name="Wang Z.W."/>
            <person name="Zhao X."/>
            <person name="Zhong W.Y."/>
            <person name="Ma X.K."/>
            <person name="Ma L."/>
            <person name="Huang J."/>
            <person name="Chen G.Z."/>
            <person name="Huang M.Z."/>
            <person name="Huang L."/>
            <person name="Peng D.H."/>
            <person name="Luo Y.B."/>
            <person name="Zou S.Q."/>
            <person name="Chen S.P."/>
            <person name="Lan S."/>
            <person name="Tsai W.C."/>
            <person name="Van de Peer Y."/>
            <person name="Liu Z.J."/>
        </authorList>
    </citation>
    <scope>NUCLEOTIDE SEQUENCE [LARGE SCALE GENOMIC DNA]</scope>
    <source>
        <strain evidence="5">Lor287</strain>
    </source>
</reference>
<feature type="region of interest" description="Disordered" evidence="4">
    <location>
        <begin position="272"/>
        <end position="292"/>
    </location>
</feature>
<evidence type="ECO:0000256" key="4">
    <source>
        <dbReference type="SAM" id="MobiDB-lite"/>
    </source>
</evidence>
<keyword evidence="6" id="KW-1185">Reference proteome</keyword>
<evidence type="ECO:0000313" key="6">
    <source>
        <dbReference type="Proteomes" id="UP001418222"/>
    </source>
</evidence>
<dbReference type="PANTHER" id="PTHR32295:SF11">
    <property type="entry name" value="PROTEIN IQ-DOMAIN 22"/>
    <property type="match status" value="1"/>
</dbReference>
<evidence type="ECO:0000256" key="1">
    <source>
        <dbReference type="ARBA" id="ARBA00022860"/>
    </source>
</evidence>
<dbReference type="InterPro" id="IPR027417">
    <property type="entry name" value="P-loop_NTPase"/>
</dbReference>
<accession>A0AAP0BM72</accession>
<evidence type="ECO:0000313" key="5">
    <source>
        <dbReference type="EMBL" id="KAK8944219.1"/>
    </source>
</evidence>
<dbReference type="Pfam" id="PF00612">
    <property type="entry name" value="IQ"/>
    <property type="match status" value="2"/>
</dbReference>
<evidence type="ECO:0000256" key="2">
    <source>
        <dbReference type="ARBA" id="ARBA00024341"/>
    </source>
</evidence>
<sequence>MGKAARWFRALFGGKKRWGFVKSFREKEKPPPERKWLPPPPPSFRDVILDEDDQNKRAIAVAAATAAVAEAAVAAAQAAAVVVRLTRSGRTAAVTAEEGTKREERAAVKIQAAFRGYLARRALRALKALVKLQALVRGNIVRKQAAETLKCMQALVRVQARARARRTLCPEATRSRSGKSSRSNAVSHCRRFENALFGDLAFGLEINVVFLLGRVPVLLTSSVWGGVFAPVCLQENSTVIECMFGYRRGAAKKRLLILKIKVNLSELLDTRAEEEERERMRRGKRKRDESSP</sequence>
<dbReference type="GO" id="GO:0005516">
    <property type="term" value="F:calmodulin binding"/>
    <property type="evidence" value="ECO:0007669"/>
    <property type="project" value="UniProtKB-KW"/>
</dbReference>
<comment type="function">
    <text evidence="3">May be involved in cooperative interactions with calmodulins or calmodulin-like proteins. Recruits calmodulin proteins to microtubules, thus being a potential scaffold in cellular signaling and trafficking. May associate with nucleic acids and regulate gene expression at the transcriptional or post-transcriptional level.</text>
</comment>